<dbReference type="RefSeq" id="WP_266338389.1">
    <property type="nucleotide sequence ID" value="NZ_JAPKNK010000003.1"/>
</dbReference>
<protein>
    <submittedName>
        <fullName evidence="1">Uncharacterized protein</fullName>
    </submittedName>
</protein>
<dbReference type="EMBL" id="JAPKNK010000003">
    <property type="protein sequence ID" value="MCX5569418.1"/>
    <property type="molecule type" value="Genomic_DNA"/>
</dbReference>
<comment type="caution">
    <text evidence="1">The sequence shown here is derived from an EMBL/GenBank/DDBJ whole genome shotgun (WGS) entry which is preliminary data.</text>
</comment>
<dbReference type="Proteomes" id="UP001144805">
    <property type="component" value="Unassembled WGS sequence"/>
</dbReference>
<keyword evidence="2" id="KW-1185">Reference proteome</keyword>
<reference evidence="1" key="1">
    <citation type="submission" date="2022-11" db="EMBL/GenBank/DDBJ databases">
        <title>Biodiversity and phylogenetic relationships of bacteria.</title>
        <authorList>
            <person name="Machado R.A.R."/>
            <person name="Bhat A."/>
            <person name="Loulou A."/>
            <person name="Kallel S."/>
        </authorList>
    </citation>
    <scope>NUCLEOTIDE SEQUENCE</scope>
    <source>
        <strain evidence="1">K-TC2</strain>
    </source>
</reference>
<proteinExistence type="predicted"/>
<sequence>MVDFIGKPSSDGIDAAIRSLISVEHFAAGSLVTMPVLYPSGSSVVLEITVQTGRCFVTDRGAGRLEAELMGISPRAFNREASRVADDAGIQFNGHDMFVAEVGMDSLAGAMEVVASSSQTAVALSSMRISDKVERDAKELLFERLSEVYPTHEVIRDAEFIGSSNHTWKIAALVRASSQTATFEAVTKNYNSIVGAAAKFHDIARLEHSPRRIAVVASLAELGDYIGVIAPATTSIIELSASRKRFEESIAA</sequence>
<gene>
    <name evidence="1" type="ORF">OSH07_09465</name>
</gene>
<organism evidence="1 2">
    <name type="scientific">Kaistia nematophila</name>
    <dbReference type="NCBI Taxonomy" id="2994654"/>
    <lineage>
        <taxon>Bacteria</taxon>
        <taxon>Pseudomonadati</taxon>
        <taxon>Pseudomonadota</taxon>
        <taxon>Alphaproteobacteria</taxon>
        <taxon>Hyphomicrobiales</taxon>
        <taxon>Kaistiaceae</taxon>
        <taxon>Kaistia</taxon>
    </lineage>
</organism>
<evidence type="ECO:0000313" key="2">
    <source>
        <dbReference type="Proteomes" id="UP001144805"/>
    </source>
</evidence>
<dbReference type="AlphaFoldDB" id="A0A9X3IKF4"/>
<name>A0A9X3IKF4_9HYPH</name>
<evidence type="ECO:0000313" key="1">
    <source>
        <dbReference type="EMBL" id="MCX5569418.1"/>
    </source>
</evidence>
<accession>A0A9X3IKF4</accession>